<organism evidence="1 2">
    <name type="scientific">Bradyrhizobium pachyrhizi</name>
    <dbReference type="NCBI Taxonomy" id="280333"/>
    <lineage>
        <taxon>Bacteria</taxon>
        <taxon>Pseudomonadati</taxon>
        <taxon>Pseudomonadota</taxon>
        <taxon>Alphaproteobacteria</taxon>
        <taxon>Hyphomicrobiales</taxon>
        <taxon>Nitrobacteraceae</taxon>
        <taxon>Bradyrhizobium</taxon>
    </lineage>
</organism>
<accession>A0A844SLW1</accession>
<dbReference type="EMBL" id="WQNF01000011">
    <property type="protein sequence ID" value="MVT66937.1"/>
    <property type="molecule type" value="Genomic_DNA"/>
</dbReference>
<dbReference type="AlphaFoldDB" id="A0A844SLW1"/>
<comment type="caution">
    <text evidence="1">The sequence shown here is derived from an EMBL/GenBank/DDBJ whole genome shotgun (WGS) entry which is preliminary data.</text>
</comment>
<dbReference type="Proteomes" id="UP000436468">
    <property type="component" value="Unassembled WGS sequence"/>
</dbReference>
<keyword evidence="2" id="KW-1185">Reference proteome</keyword>
<evidence type="ECO:0000313" key="2">
    <source>
        <dbReference type="Proteomes" id="UP000436468"/>
    </source>
</evidence>
<sequence>MELAVAAAEIEAAEIVFDLESRSRCIFSFARLASLVTALACGPRGIGSVTAIKKSGCLAAGFF</sequence>
<proteinExistence type="predicted"/>
<gene>
    <name evidence="1" type="ORF">GPL21_17700</name>
</gene>
<protein>
    <submittedName>
        <fullName evidence="1">Uncharacterized protein</fullName>
    </submittedName>
</protein>
<name>A0A844SLW1_9BRAD</name>
<reference evidence="1 2" key="1">
    <citation type="submission" date="2019-12" db="EMBL/GenBank/DDBJ databases">
        <title>Draft genome sequences Bradyrhizobium cajani AMBPC1010, Bradyrhizobium pachyrhizi AMBPC1040 and Bradyrhizobium yuanmingense ALSPC3051, three plant growth promoting strains isolated from nodules of Cajanus cajan L. in Dominican Republic.</title>
        <authorList>
            <person name="Flores-Felix J.D."/>
            <person name="Araujo J."/>
            <person name="Diaz-Alcantara C."/>
            <person name="Gonzalez-Andres F."/>
            <person name="Velazquez E."/>
        </authorList>
    </citation>
    <scope>NUCLEOTIDE SEQUENCE [LARGE SCALE GENOMIC DNA]</scope>
    <source>
        <strain evidence="1 2">1040</strain>
    </source>
</reference>
<evidence type="ECO:0000313" key="1">
    <source>
        <dbReference type="EMBL" id="MVT66937.1"/>
    </source>
</evidence>